<name>A0A2A4F445_9BURK</name>
<comment type="caution">
    <text evidence="2">The sequence shown here is derived from an EMBL/GenBank/DDBJ whole genome shotgun (WGS) entry which is preliminary data.</text>
</comment>
<reference evidence="2 3" key="1">
    <citation type="submission" date="2017-01" db="EMBL/GenBank/DDBJ databases">
        <title>Whole-Genome Shotgun Sequencing of Two beta-Proteobacterial Species in Search of the Bulgecin Biosynthetic Cluster.</title>
        <authorList>
            <person name="Horsman M.E."/>
            <person name="Marous D.R."/>
            <person name="Li R."/>
            <person name="Oliver R.A."/>
            <person name="Byun B."/>
            <person name="Emrich S.J."/>
            <person name="Boggess B."/>
            <person name="Townsend C.A."/>
            <person name="Mobashery S."/>
        </authorList>
    </citation>
    <scope>NUCLEOTIDE SEQUENCE [LARGE SCALE GENOMIC DNA]</scope>
    <source>
        <strain evidence="2 3">ATCC 31363</strain>
    </source>
</reference>
<feature type="domain" description="Oxidoreductase molybdopterin-binding" evidence="1">
    <location>
        <begin position="27"/>
        <end position="174"/>
    </location>
</feature>
<organism evidence="2 3">
    <name type="scientific">Paraburkholderia acidicola</name>
    <dbReference type="NCBI Taxonomy" id="1912599"/>
    <lineage>
        <taxon>Bacteria</taxon>
        <taxon>Pseudomonadati</taxon>
        <taxon>Pseudomonadota</taxon>
        <taxon>Betaproteobacteria</taxon>
        <taxon>Burkholderiales</taxon>
        <taxon>Burkholderiaceae</taxon>
        <taxon>Paraburkholderia</taxon>
    </lineage>
</organism>
<evidence type="ECO:0000313" key="2">
    <source>
        <dbReference type="EMBL" id="PCE28151.1"/>
    </source>
</evidence>
<evidence type="ECO:0000259" key="1">
    <source>
        <dbReference type="Pfam" id="PF00174"/>
    </source>
</evidence>
<gene>
    <name evidence="2" type="ORF">BWP39_06470</name>
</gene>
<dbReference type="Proteomes" id="UP000218022">
    <property type="component" value="Unassembled WGS sequence"/>
</dbReference>
<protein>
    <recommendedName>
        <fullName evidence="1">Oxidoreductase molybdopterin-binding domain-containing protein</fullName>
    </recommendedName>
</protein>
<dbReference type="InterPro" id="IPR036374">
    <property type="entry name" value="OxRdtase_Mopterin-bd_sf"/>
</dbReference>
<dbReference type="Pfam" id="PF00174">
    <property type="entry name" value="Oxidored_molyb"/>
    <property type="match status" value="1"/>
</dbReference>
<accession>A0A2A4F445</accession>
<dbReference type="EMBL" id="MTZV01000002">
    <property type="protein sequence ID" value="PCE28151.1"/>
    <property type="molecule type" value="Genomic_DNA"/>
</dbReference>
<dbReference type="CDD" id="cd00321">
    <property type="entry name" value="SO_family_Moco"/>
    <property type="match status" value="1"/>
</dbReference>
<dbReference type="InterPro" id="IPR000572">
    <property type="entry name" value="OxRdtase_Mopterin-bd_dom"/>
</dbReference>
<proteinExistence type="predicted"/>
<dbReference type="Gene3D" id="3.90.420.10">
    <property type="entry name" value="Oxidoreductase, molybdopterin-binding domain"/>
    <property type="match status" value="1"/>
</dbReference>
<dbReference type="SUPFAM" id="SSF56524">
    <property type="entry name" value="Oxidoreductase molybdopterin-binding domain"/>
    <property type="match status" value="1"/>
</dbReference>
<dbReference type="OrthoDB" id="9795587at2"/>
<sequence length="213" mass="24712">MGDLNKKTPYLEKKPSSLRYFQEGPASIDIEKWRLSICGEIPKEINLTYHEILKMPSVYYHRRNVCVCLWSIKRHWEGVLLRDILSLTGIDVNDPDLYLRQYSQGTEKGVYDSTVHLKSAIERDAILAWKVDGGALPVENGYPIRFIDFGLYLYKCVKALSKIEITRENRIGFWEDYAGYSVDGTVQSKRYYAIDLQKKFYFDGIGEVMDSDI</sequence>
<evidence type="ECO:0000313" key="3">
    <source>
        <dbReference type="Proteomes" id="UP000218022"/>
    </source>
</evidence>
<dbReference type="PANTHER" id="PTHR43032">
    <property type="entry name" value="PROTEIN-METHIONINE-SULFOXIDE REDUCTASE"/>
    <property type="match status" value="1"/>
</dbReference>
<dbReference type="AlphaFoldDB" id="A0A2A4F445"/>